<reference evidence="1 2" key="1">
    <citation type="journal article" date="2019" name="Int. J. Syst. Evol. Microbiol.">
        <title>The Global Catalogue of Microorganisms (GCM) 10K type strain sequencing project: providing services to taxonomists for standard genome sequencing and annotation.</title>
        <authorList>
            <consortium name="The Broad Institute Genomics Platform"/>
            <consortium name="The Broad Institute Genome Sequencing Center for Infectious Disease"/>
            <person name="Wu L."/>
            <person name="Ma J."/>
        </authorList>
    </citation>
    <scope>NUCLEOTIDE SEQUENCE [LARGE SCALE GENOMIC DNA]</scope>
    <source>
        <strain evidence="1 2">JCM 15478</strain>
    </source>
</reference>
<keyword evidence="2" id="KW-1185">Reference proteome</keyword>
<dbReference type="InterPro" id="IPR011008">
    <property type="entry name" value="Dimeric_a/b-barrel"/>
</dbReference>
<proteinExistence type="predicted"/>
<evidence type="ECO:0000313" key="2">
    <source>
        <dbReference type="Proteomes" id="UP001500016"/>
    </source>
</evidence>
<sequence>MPSPAVRFAAWKPGPAAAHDGPGPLVVSLTEFAPHRPWHAVGVTRAGLALRRAWPDVEGAIGLWLWTVPGLLRPRTGSVSLWHDEEDLRRFVARPDHRRIMRAYRDRGTLRATTWHTPRSDAPAGFDKSATLHKARALITRWPDPAPLG</sequence>
<dbReference type="RefSeq" id="WP_344534897.1">
    <property type="nucleotide sequence ID" value="NZ_BAAAPE010000028.1"/>
</dbReference>
<comment type="caution">
    <text evidence="1">The sequence shown here is derived from an EMBL/GenBank/DDBJ whole genome shotgun (WGS) entry which is preliminary data.</text>
</comment>
<evidence type="ECO:0000313" key="1">
    <source>
        <dbReference type="EMBL" id="GAA2101675.1"/>
    </source>
</evidence>
<protein>
    <recommendedName>
        <fullName evidence="3">DUF3291 domain-containing protein</fullName>
    </recommendedName>
</protein>
<evidence type="ECO:0008006" key="3">
    <source>
        <dbReference type="Google" id="ProtNLM"/>
    </source>
</evidence>
<gene>
    <name evidence="1" type="ORF">GCM10009801_75110</name>
</gene>
<name>A0ABN2WYT1_9ACTN</name>
<dbReference type="EMBL" id="BAAAPE010000028">
    <property type="protein sequence ID" value="GAA2101675.1"/>
    <property type="molecule type" value="Genomic_DNA"/>
</dbReference>
<dbReference type="Proteomes" id="UP001500016">
    <property type="component" value="Unassembled WGS sequence"/>
</dbReference>
<dbReference type="SUPFAM" id="SSF54909">
    <property type="entry name" value="Dimeric alpha+beta barrel"/>
    <property type="match status" value="1"/>
</dbReference>
<accession>A0ABN2WYT1</accession>
<organism evidence="1 2">
    <name type="scientific">Streptomyces albiaxialis</name>
    <dbReference type="NCBI Taxonomy" id="329523"/>
    <lineage>
        <taxon>Bacteria</taxon>
        <taxon>Bacillati</taxon>
        <taxon>Actinomycetota</taxon>
        <taxon>Actinomycetes</taxon>
        <taxon>Kitasatosporales</taxon>
        <taxon>Streptomycetaceae</taxon>
        <taxon>Streptomyces</taxon>
    </lineage>
</organism>